<dbReference type="SUPFAM" id="SSF50129">
    <property type="entry name" value="GroES-like"/>
    <property type="match status" value="1"/>
</dbReference>
<dbReference type="PANTHER" id="PTHR11695">
    <property type="entry name" value="ALCOHOL DEHYDROGENASE RELATED"/>
    <property type="match status" value="1"/>
</dbReference>
<dbReference type="EMBL" id="JARKIB010000016">
    <property type="protein sequence ID" value="KAJ7770474.1"/>
    <property type="molecule type" value="Genomic_DNA"/>
</dbReference>
<evidence type="ECO:0000313" key="3">
    <source>
        <dbReference type="Proteomes" id="UP001215598"/>
    </source>
</evidence>
<protein>
    <recommendedName>
        <fullName evidence="1">Enoyl reductase (ER) domain-containing protein</fullName>
    </recommendedName>
</protein>
<dbReference type="InterPro" id="IPR050700">
    <property type="entry name" value="YIM1/Zinc_Alcohol_DH_Fams"/>
</dbReference>
<dbReference type="Pfam" id="PF08240">
    <property type="entry name" value="ADH_N"/>
    <property type="match status" value="1"/>
</dbReference>
<evidence type="ECO:0000259" key="1">
    <source>
        <dbReference type="SMART" id="SM00829"/>
    </source>
</evidence>
<keyword evidence="3" id="KW-1185">Reference proteome</keyword>
<evidence type="ECO:0000313" key="2">
    <source>
        <dbReference type="EMBL" id="KAJ7770474.1"/>
    </source>
</evidence>
<dbReference type="GO" id="GO:0016491">
    <property type="term" value="F:oxidoreductase activity"/>
    <property type="evidence" value="ECO:0007669"/>
    <property type="project" value="InterPro"/>
</dbReference>
<organism evidence="2 3">
    <name type="scientific">Mycena metata</name>
    <dbReference type="NCBI Taxonomy" id="1033252"/>
    <lineage>
        <taxon>Eukaryota</taxon>
        <taxon>Fungi</taxon>
        <taxon>Dikarya</taxon>
        <taxon>Basidiomycota</taxon>
        <taxon>Agaricomycotina</taxon>
        <taxon>Agaricomycetes</taxon>
        <taxon>Agaricomycetidae</taxon>
        <taxon>Agaricales</taxon>
        <taxon>Marasmiineae</taxon>
        <taxon>Mycenaceae</taxon>
        <taxon>Mycena</taxon>
    </lineage>
</organism>
<reference evidence="2" key="1">
    <citation type="submission" date="2023-03" db="EMBL/GenBank/DDBJ databases">
        <title>Massive genome expansion in bonnet fungi (Mycena s.s.) driven by repeated elements and novel gene families across ecological guilds.</title>
        <authorList>
            <consortium name="Lawrence Berkeley National Laboratory"/>
            <person name="Harder C.B."/>
            <person name="Miyauchi S."/>
            <person name="Viragh M."/>
            <person name="Kuo A."/>
            <person name="Thoen E."/>
            <person name="Andreopoulos B."/>
            <person name="Lu D."/>
            <person name="Skrede I."/>
            <person name="Drula E."/>
            <person name="Henrissat B."/>
            <person name="Morin E."/>
            <person name="Kohler A."/>
            <person name="Barry K."/>
            <person name="LaButti K."/>
            <person name="Morin E."/>
            <person name="Salamov A."/>
            <person name="Lipzen A."/>
            <person name="Mereny Z."/>
            <person name="Hegedus B."/>
            <person name="Baldrian P."/>
            <person name="Stursova M."/>
            <person name="Weitz H."/>
            <person name="Taylor A."/>
            <person name="Grigoriev I.V."/>
            <person name="Nagy L.G."/>
            <person name="Martin F."/>
            <person name="Kauserud H."/>
        </authorList>
    </citation>
    <scope>NUCLEOTIDE SEQUENCE</scope>
    <source>
        <strain evidence="2">CBHHK182m</strain>
    </source>
</reference>
<dbReference type="SUPFAM" id="SSF51735">
    <property type="entry name" value="NAD(P)-binding Rossmann-fold domains"/>
    <property type="match status" value="1"/>
</dbReference>
<feature type="domain" description="Enoyl reductase (ER)" evidence="1">
    <location>
        <begin position="14"/>
        <end position="334"/>
    </location>
</feature>
<dbReference type="Pfam" id="PF13602">
    <property type="entry name" value="ADH_zinc_N_2"/>
    <property type="match status" value="1"/>
</dbReference>
<dbReference type="InterPro" id="IPR011032">
    <property type="entry name" value="GroES-like_sf"/>
</dbReference>
<dbReference type="InterPro" id="IPR013154">
    <property type="entry name" value="ADH-like_N"/>
</dbReference>
<dbReference type="GO" id="GO:0005739">
    <property type="term" value="C:mitochondrion"/>
    <property type="evidence" value="ECO:0007669"/>
    <property type="project" value="TreeGrafter"/>
</dbReference>
<comment type="caution">
    <text evidence="2">The sequence shown here is derived from an EMBL/GenBank/DDBJ whole genome shotgun (WGS) entry which is preliminary data.</text>
</comment>
<dbReference type="SMART" id="SM00829">
    <property type="entry name" value="PKS_ER"/>
    <property type="match status" value="1"/>
</dbReference>
<dbReference type="Gene3D" id="3.90.180.10">
    <property type="entry name" value="Medium-chain alcohol dehydrogenases, catalytic domain"/>
    <property type="match status" value="1"/>
</dbReference>
<dbReference type="Proteomes" id="UP001215598">
    <property type="component" value="Unassembled WGS sequence"/>
</dbReference>
<dbReference type="PANTHER" id="PTHR11695:SF294">
    <property type="entry name" value="RETICULON-4-INTERACTING PROTEIN 1, MITOCHONDRIAL"/>
    <property type="match status" value="1"/>
</dbReference>
<dbReference type="Gene3D" id="3.40.50.720">
    <property type="entry name" value="NAD(P)-binding Rossmann-like Domain"/>
    <property type="match status" value="1"/>
</dbReference>
<name>A0AAD7JRK8_9AGAR</name>
<dbReference type="InterPro" id="IPR036291">
    <property type="entry name" value="NAD(P)-bd_dom_sf"/>
</dbReference>
<proteinExistence type="predicted"/>
<dbReference type="InterPro" id="IPR020843">
    <property type="entry name" value="ER"/>
</dbReference>
<dbReference type="CDD" id="cd08267">
    <property type="entry name" value="MDR1"/>
    <property type="match status" value="1"/>
</dbReference>
<dbReference type="AlphaFoldDB" id="A0AAD7JRK8"/>
<gene>
    <name evidence="2" type="ORF">B0H16DRAFT_1515609</name>
</gene>
<sequence>MTTYSGWFVTQRGHPSEVLQLKSGLPLPTKLPDGHVLVKVQAVALNPVGYKLMGFVPNFLRPRPYIAEQDVAGVIIDPNGSKFSAGDRVFGSSTLGTLAEYVVLASSSLAVMPPNVSPVEAAGLGVVGVTAYQALVEKLKIESGQTVFINGGSSGIGLFAIQIAKSMGCKVVATASAKNKDILLSLGVDEFLDYTQAPLVKQLCSKPPSPKFHALLDAVGLTDPSLYLNSASYLAPGGIYLTAGTLPKTSTEIIGVMRQLLEGFLRPTWLGGVPRQYTFVLANLGQENLEKVRDLVSSGAVKPIVDSVYSFDRDGVMKAYERMMSKRAVGKVVVKVA</sequence>
<accession>A0AAD7JRK8</accession>